<accession>A0ABT9HC16</accession>
<reference evidence="1 2" key="1">
    <citation type="submission" date="2023-08" db="EMBL/GenBank/DDBJ databases">
        <title>genomic of DY56.</title>
        <authorList>
            <person name="Wang Y."/>
        </authorList>
    </citation>
    <scope>NUCLEOTIDE SEQUENCE [LARGE SCALE GENOMIC DNA]</scope>
    <source>
        <strain evidence="1 2">DY56-A-20</strain>
    </source>
</reference>
<organism evidence="1 2">
    <name type="scientific">Qipengyuania benthica</name>
    <dbReference type="NCBI Taxonomy" id="3067651"/>
    <lineage>
        <taxon>Bacteria</taxon>
        <taxon>Pseudomonadati</taxon>
        <taxon>Pseudomonadota</taxon>
        <taxon>Alphaproteobacteria</taxon>
        <taxon>Sphingomonadales</taxon>
        <taxon>Erythrobacteraceae</taxon>
        <taxon>Qipengyuania</taxon>
    </lineage>
</organism>
<proteinExistence type="predicted"/>
<protein>
    <submittedName>
        <fullName evidence="1">DUF2840 domain-containing protein</fullName>
    </submittedName>
</protein>
<sequence>MRLCTGGGSAPTAAGASTCLGDLPLTHVTLVWREGIREDWLRFGKPVAESIVDRRTRIESYAPGQIFALVRWAANDYGTVRSTLDIVRAVGRTEAYTTVPQIDPGGELLLSVRGWARVRRVLALIDAVEAAATDPCEAAPDYWRHVHNRLAAGLPPRAYVPRRHRAWLRRRKLWP</sequence>
<evidence type="ECO:0000313" key="2">
    <source>
        <dbReference type="Proteomes" id="UP001235664"/>
    </source>
</evidence>
<dbReference type="RefSeq" id="WP_305930852.1">
    <property type="nucleotide sequence ID" value="NZ_JAVAIL010000006.1"/>
</dbReference>
<keyword evidence="2" id="KW-1185">Reference proteome</keyword>
<dbReference type="Pfam" id="PF11000">
    <property type="entry name" value="DUF2840"/>
    <property type="match status" value="1"/>
</dbReference>
<dbReference type="EMBL" id="JAVAIL010000006">
    <property type="protein sequence ID" value="MDP4540855.1"/>
    <property type="molecule type" value="Genomic_DNA"/>
</dbReference>
<comment type="caution">
    <text evidence="1">The sequence shown here is derived from an EMBL/GenBank/DDBJ whole genome shotgun (WGS) entry which is preliminary data.</text>
</comment>
<gene>
    <name evidence="1" type="ORF">Q9K01_14605</name>
</gene>
<dbReference type="InterPro" id="IPR021263">
    <property type="entry name" value="DUF2840"/>
</dbReference>
<dbReference type="Proteomes" id="UP001235664">
    <property type="component" value="Unassembled WGS sequence"/>
</dbReference>
<name>A0ABT9HC16_9SPHN</name>
<evidence type="ECO:0000313" key="1">
    <source>
        <dbReference type="EMBL" id="MDP4540855.1"/>
    </source>
</evidence>